<name>A0A1T4X9J6_9BACT</name>
<reference evidence="5" key="1">
    <citation type="submission" date="2017-02" db="EMBL/GenBank/DDBJ databases">
        <authorList>
            <person name="Varghese N."/>
            <person name="Submissions S."/>
        </authorList>
    </citation>
    <scope>NUCLEOTIDE SEQUENCE [LARGE SCALE GENOMIC DNA]</scope>
    <source>
        <strain evidence="5">ATCC 700200</strain>
    </source>
</reference>
<feature type="compositionally biased region" description="Basic and acidic residues" evidence="1">
    <location>
        <begin position="1295"/>
        <end position="1304"/>
    </location>
</feature>
<evidence type="ECO:0000313" key="4">
    <source>
        <dbReference type="EMBL" id="SKA85765.1"/>
    </source>
</evidence>
<keyword evidence="2" id="KW-1133">Transmembrane helix</keyword>
<protein>
    <submittedName>
        <fullName evidence="4">Chaperone of endosialidase</fullName>
    </submittedName>
</protein>
<dbReference type="PROSITE" id="PS51688">
    <property type="entry name" value="ICA"/>
    <property type="match status" value="1"/>
</dbReference>
<feature type="compositionally biased region" description="Acidic residues" evidence="1">
    <location>
        <begin position="1329"/>
        <end position="1340"/>
    </location>
</feature>
<sequence>MTITSRVCREVFFFASLPVENHRVCHFSNARSCGIIRRMGLAKFATVALVALAALAPAATVLQGDQATRERLAQISAVAFGSRNAAAAAEALELRCGWLDWLWWGCEVETPVVTPPPESEPPEVVEVVSTGVPAEYAVTEHVIERIVVREEPADQSALLSLLERVGLLEAEIGDFEGSYQPARDYSPKSAARSRERERERTDESIVTAISSGSSDASLNSLAVSGGATSTFANGLDIDEGCYAINGVCVGAGIVSSQWDSVPGGLSYVGGNVGIGTTSPSVAFVVTGESHLATTTISGGLTVIGNTTITQGGQLTVGDKIIAPGEIGLGTTSPSAKLAIQSTDPSQTAFLLQSTPGQVNPLIDVFGNSNTSFFRLTAGGHVGIGTSTPTQALAVQGDAHVSGTMTVGALNSSGVLSVGGNLRLVSSGTDSNRLVFGNSVGEDSIRLRGYGGERGWVFTVGGSDAYYFNQDGGFQAAEVSANEGTFGQLTVSGGTALNVNESGGLARIKFQNPSAADTWYLGTRSSTGDNFNFETGAGQLLSITTAGSVGIGTTTPSQRLTVAGNQNLTGYLSFDDNIDIRPAGLSTGGYGNTLIGIGNSVANSTASVAVGSGNTVNGFLSFAFGRGNTIGATSYSGAYGLNNSVGQSNAFAFGQGITNNTLNSVMIGPSDTAKMTILSSGNVGIGTATPGAKLDVAGGAATTAVSGLRVSQTWNSSGTTFPGALVVDVTNTASADQSKLVDVSYNGTSAFSVLRDATWGNTFSLPGHGSIGGVNFLFGQISGVGKLDGASGAYRILDTGDGSGAIQLAQSTPVTWGAPYYAPDTGLSRSAAGVLKVTDGASGLGTLVVGNIGIGTTSPFAKLSVVGSGYFDGNVNATGPLSVRSSSEGSTNYTIYSQNSTYDRKIGFVWDAGGASAGINTDSGLSLYAGSGITLSPSAGATYVNSNLGVYAHGGVGSPASRLSVNGNAAIGSSYFQTAAPTNGLIVEGNVGIGSTTPGAKLTVVTANGTATNQQFSIGNGNGSDYYIGRDGVTNGHLVFSGGLAGQAGYDFNGPVTSNGATLISQGVPGLMVGNVGGLAAPAQGIRIAGSADGTFDYTIARESNATGNLQFVGTNAGQTAYVFFNGASEIFRVAGSGSVYSATLGGGATNVTVDANGNLIRDPSDANLKENVEAVSSAEALEKVLTLRGVTFDWRDQEKYGPQRELGFIAQEVQAVIPEAVSDGGDYLSLSVKPIVAALVEALKAVWAVVEDLVAKVEGLATLVKTQRTETETLCVGETCITEAELQILLRDADVPESAPREDGPSDAEPEEGSDEEPLDSGEQPVSDNEADDGSGEESSGDAPPEASVGDEEESPAEVPSEGDPEPAGDGDAASEESAPADDGASGDDAPAAE</sequence>
<feature type="region of interest" description="Disordered" evidence="1">
    <location>
        <begin position="179"/>
        <end position="208"/>
    </location>
</feature>
<dbReference type="EMBL" id="FUYE01000003">
    <property type="protein sequence ID" value="SKA85765.1"/>
    <property type="molecule type" value="Genomic_DNA"/>
</dbReference>
<dbReference type="Gene3D" id="2.150.10.10">
    <property type="entry name" value="Serralysin-like metalloprotease, C-terminal"/>
    <property type="match status" value="1"/>
</dbReference>
<evidence type="ECO:0000256" key="1">
    <source>
        <dbReference type="SAM" id="MobiDB-lite"/>
    </source>
</evidence>
<dbReference type="Proteomes" id="UP000190774">
    <property type="component" value="Unassembled WGS sequence"/>
</dbReference>
<feature type="domain" description="Peptidase S74" evidence="3">
    <location>
        <begin position="1164"/>
        <end position="1257"/>
    </location>
</feature>
<keyword evidence="2" id="KW-0812">Transmembrane</keyword>
<dbReference type="OrthoDB" id="1001730at2"/>
<proteinExistence type="predicted"/>
<gene>
    <name evidence="4" type="ORF">SAMN02745166_01202</name>
</gene>
<keyword evidence="2" id="KW-0472">Membrane</keyword>
<evidence type="ECO:0000313" key="5">
    <source>
        <dbReference type="Proteomes" id="UP000190774"/>
    </source>
</evidence>
<feature type="compositionally biased region" description="Low complexity" evidence="1">
    <location>
        <begin position="1376"/>
        <end position="1394"/>
    </location>
</feature>
<dbReference type="Pfam" id="PF13884">
    <property type="entry name" value="Peptidase_S74"/>
    <property type="match status" value="1"/>
</dbReference>
<feature type="region of interest" description="Disordered" evidence="1">
    <location>
        <begin position="1295"/>
        <end position="1394"/>
    </location>
</feature>
<dbReference type="InterPro" id="IPR030392">
    <property type="entry name" value="S74_ICA"/>
</dbReference>
<dbReference type="STRING" id="48467.SAMN02745166_01202"/>
<keyword evidence="5" id="KW-1185">Reference proteome</keyword>
<organism evidence="4 5">
    <name type="scientific">Prosthecobacter debontii</name>
    <dbReference type="NCBI Taxonomy" id="48467"/>
    <lineage>
        <taxon>Bacteria</taxon>
        <taxon>Pseudomonadati</taxon>
        <taxon>Verrucomicrobiota</taxon>
        <taxon>Verrucomicrobiia</taxon>
        <taxon>Verrucomicrobiales</taxon>
        <taxon>Verrucomicrobiaceae</taxon>
        <taxon>Prosthecobacter</taxon>
    </lineage>
</organism>
<dbReference type="RefSeq" id="WP_078812404.1">
    <property type="nucleotide sequence ID" value="NZ_FUYE01000003.1"/>
</dbReference>
<feature type="compositionally biased region" description="Basic and acidic residues" evidence="1">
    <location>
        <begin position="192"/>
        <end position="203"/>
    </location>
</feature>
<accession>A0A1T4X9J6</accession>
<feature type="compositionally biased region" description="Acidic residues" evidence="1">
    <location>
        <begin position="1349"/>
        <end position="1375"/>
    </location>
</feature>
<feature type="compositionally biased region" description="Acidic residues" evidence="1">
    <location>
        <begin position="1305"/>
        <end position="1320"/>
    </location>
</feature>
<evidence type="ECO:0000256" key="2">
    <source>
        <dbReference type="SAM" id="Phobius"/>
    </source>
</evidence>
<evidence type="ECO:0000259" key="3">
    <source>
        <dbReference type="PROSITE" id="PS51688"/>
    </source>
</evidence>
<dbReference type="InterPro" id="IPR011049">
    <property type="entry name" value="Serralysin-like_metalloprot_C"/>
</dbReference>
<feature type="transmembrane region" description="Helical" evidence="2">
    <location>
        <begin position="41"/>
        <end position="62"/>
    </location>
</feature>